<dbReference type="Proteomes" id="UP001174936">
    <property type="component" value="Unassembled WGS sequence"/>
</dbReference>
<accession>A0AA39Y6I1</accession>
<name>A0AA39Y6I1_9PEZI</name>
<protein>
    <submittedName>
        <fullName evidence="1">Uncharacterized protein</fullName>
    </submittedName>
</protein>
<dbReference type="AlphaFoldDB" id="A0AA39Y6I1"/>
<evidence type="ECO:0000313" key="1">
    <source>
        <dbReference type="EMBL" id="KAK0645405.1"/>
    </source>
</evidence>
<organism evidence="1 2">
    <name type="scientific">Cercophora newfieldiana</name>
    <dbReference type="NCBI Taxonomy" id="92897"/>
    <lineage>
        <taxon>Eukaryota</taxon>
        <taxon>Fungi</taxon>
        <taxon>Dikarya</taxon>
        <taxon>Ascomycota</taxon>
        <taxon>Pezizomycotina</taxon>
        <taxon>Sordariomycetes</taxon>
        <taxon>Sordariomycetidae</taxon>
        <taxon>Sordariales</taxon>
        <taxon>Lasiosphaeriaceae</taxon>
        <taxon>Cercophora</taxon>
    </lineage>
</organism>
<keyword evidence="2" id="KW-1185">Reference proteome</keyword>
<gene>
    <name evidence="1" type="ORF">B0T16DRAFT_139679</name>
</gene>
<sequence length="246" mass="27432">MDNRPAKAQMLLMMKPFPFTKLPTELMLQVVTAVPCRFLDEVQTLGAGSASVPPPNSIPTPAAAAQALQTLFNLCLVSRLAYDITLPTLYHEFSLGYSDIAGEHFQPRIGLRLAAFARTLIARRDLAAMVKRAFLHPKLFGLIDDEKKSEICSQAKKILNNEVFDNQHVDILILALMPNLERLVFAGCSWAPVPTAVRNVAWKHLKSLELVPYYGWSVGEAELIREYQEELSQGIVIPLMDSDDDI</sequence>
<dbReference type="EMBL" id="JAULSV010000004">
    <property type="protein sequence ID" value="KAK0645405.1"/>
    <property type="molecule type" value="Genomic_DNA"/>
</dbReference>
<comment type="caution">
    <text evidence="1">The sequence shown here is derived from an EMBL/GenBank/DDBJ whole genome shotgun (WGS) entry which is preliminary data.</text>
</comment>
<evidence type="ECO:0000313" key="2">
    <source>
        <dbReference type="Proteomes" id="UP001174936"/>
    </source>
</evidence>
<proteinExistence type="predicted"/>
<reference evidence="1" key="1">
    <citation type="submission" date="2023-06" db="EMBL/GenBank/DDBJ databases">
        <title>Genome-scale phylogeny and comparative genomics of the fungal order Sordariales.</title>
        <authorList>
            <consortium name="Lawrence Berkeley National Laboratory"/>
            <person name="Hensen N."/>
            <person name="Bonometti L."/>
            <person name="Westerberg I."/>
            <person name="Brannstrom I.O."/>
            <person name="Guillou S."/>
            <person name="Cros-Aarteil S."/>
            <person name="Calhoun S."/>
            <person name="Haridas S."/>
            <person name="Kuo A."/>
            <person name="Mondo S."/>
            <person name="Pangilinan J."/>
            <person name="Riley R."/>
            <person name="Labutti K."/>
            <person name="Andreopoulos B."/>
            <person name="Lipzen A."/>
            <person name="Chen C."/>
            <person name="Yanf M."/>
            <person name="Daum C."/>
            <person name="Ng V."/>
            <person name="Clum A."/>
            <person name="Steindorff A."/>
            <person name="Ohm R."/>
            <person name="Martin F."/>
            <person name="Silar P."/>
            <person name="Natvig D."/>
            <person name="Lalanne C."/>
            <person name="Gautier V."/>
            <person name="Ament-Velasquez S.L."/>
            <person name="Kruys A."/>
            <person name="Hutchinson M.I."/>
            <person name="Powell A.J."/>
            <person name="Barry K."/>
            <person name="Miller A.N."/>
            <person name="Grigoriev I.V."/>
            <person name="Debuchy R."/>
            <person name="Gladieux P."/>
            <person name="Thoren M.H."/>
            <person name="Johannesson H."/>
        </authorList>
    </citation>
    <scope>NUCLEOTIDE SEQUENCE</scope>
    <source>
        <strain evidence="1">SMH2532-1</strain>
    </source>
</reference>